<evidence type="ECO:0000259" key="6">
    <source>
        <dbReference type="Pfam" id="PF07291"/>
    </source>
</evidence>
<protein>
    <recommendedName>
        <fullName evidence="6">Methylamine utilisation protein MauE domain-containing protein</fullName>
    </recommendedName>
</protein>
<evidence type="ECO:0000256" key="4">
    <source>
        <dbReference type="ARBA" id="ARBA00023136"/>
    </source>
</evidence>
<feature type="transmembrane region" description="Helical" evidence="5">
    <location>
        <begin position="76"/>
        <end position="94"/>
    </location>
</feature>
<gene>
    <name evidence="7" type="ORF">KILIM_017_00520</name>
</gene>
<dbReference type="InterPro" id="IPR009908">
    <property type="entry name" value="Methylamine_util_MauE"/>
</dbReference>
<organism evidence="7 8">
    <name type="scientific">Kineosphaera limosa NBRC 100340</name>
    <dbReference type="NCBI Taxonomy" id="1184609"/>
    <lineage>
        <taxon>Bacteria</taxon>
        <taxon>Bacillati</taxon>
        <taxon>Actinomycetota</taxon>
        <taxon>Actinomycetes</taxon>
        <taxon>Micrococcales</taxon>
        <taxon>Dermatophilaceae</taxon>
        <taxon>Kineosphaera</taxon>
    </lineage>
</organism>
<dbReference type="RefSeq" id="WP_006591739.1">
    <property type="nucleotide sequence ID" value="NZ_BAHD01000017.1"/>
</dbReference>
<keyword evidence="3 5" id="KW-1133">Transmembrane helix</keyword>
<evidence type="ECO:0000256" key="3">
    <source>
        <dbReference type="ARBA" id="ARBA00022989"/>
    </source>
</evidence>
<comment type="caution">
    <text evidence="7">The sequence shown here is derived from an EMBL/GenBank/DDBJ whole genome shotgun (WGS) entry which is preliminary data.</text>
</comment>
<dbReference type="Proteomes" id="UP000008366">
    <property type="component" value="Unassembled WGS sequence"/>
</dbReference>
<feature type="transmembrane region" description="Helical" evidence="5">
    <location>
        <begin position="145"/>
        <end position="165"/>
    </location>
</feature>
<dbReference type="GO" id="GO:0030416">
    <property type="term" value="P:methylamine metabolic process"/>
    <property type="evidence" value="ECO:0007669"/>
    <property type="project" value="InterPro"/>
</dbReference>
<evidence type="ECO:0000313" key="8">
    <source>
        <dbReference type="Proteomes" id="UP000008366"/>
    </source>
</evidence>
<feature type="transmembrane region" description="Helical" evidence="5">
    <location>
        <begin position="114"/>
        <end position="133"/>
    </location>
</feature>
<accession>K6WSY4</accession>
<feature type="transmembrane region" description="Helical" evidence="5">
    <location>
        <begin position="51"/>
        <end position="69"/>
    </location>
</feature>
<dbReference type="GO" id="GO:0016020">
    <property type="term" value="C:membrane"/>
    <property type="evidence" value="ECO:0007669"/>
    <property type="project" value="UniProtKB-SubCell"/>
</dbReference>
<dbReference type="AlphaFoldDB" id="K6WSY4"/>
<reference evidence="7 8" key="1">
    <citation type="submission" date="2012-08" db="EMBL/GenBank/DDBJ databases">
        <title>Whole genome shotgun sequence of Kineosphaera limosa NBRC 100340.</title>
        <authorList>
            <person name="Yoshida I."/>
            <person name="Isaki S."/>
            <person name="Hosoyama A."/>
            <person name="Tsuchikane K."/>
            <person name="Katsumata H."/>
            <person name="Ando Y."/>
            <person name="Ohji S."/>
            <person name="Hamada M."/>
            <person name="Tamura T."/>
            <person name="Yamazoe A."/>
            <person name="Yamazaki S."/>
            <person name="Fujita N."/>
        </authorList>
    </citation>
    <scope>NUCLEOTIDE SEQUENCE [LARGE SCALE GENOMIC DNA]</scope>
    <source>
        <strain evidence="7 8">NBRC 100340</strain>
    </source>
</reference>
<evidence type="ECO:0000256" key="5">
    <source>
        <dbReference type="SAM" id="Phobius"/>
    </source>
</evidence>
<dbReference type="EMBL" id="BAHD01000017">
    <property type="protein sequence ID" value="GAB95207.1"/>
    <property type="molecule type" value="Genomic_DNA"/>
</dbReference>
<feature type="domain" description="Methylamine utilisation protein MauE" evidence="6">
    <location>
        <begin position="12"/>
        <end position="132"/>
    </location>
</feature>
<keyword evidence="8" id="KW-1185">Reference proteome</keyword>
<dbReference type="OrthoDB" id="4869302at2"/>
<keyword evidence="4 5" id="KW-0472">Membrane</keyword>
<comment type="subcellular location">
    <subcellularLocation>
        <location evidence="1">Membrane</location>
        <topology evidence="1">Multi-pass membrane protein</topology>
    </subcellularLocation>
</comment>
<evidence type="ECO:0000313" key="7">
    <source>
        <dbReference type="EMBL" id="GAB95207.1"/>
    </source>
</evidence>
<evidence type="ECO:0000256" key="1">
    <source>
        <dbReference type="ARBA" id="ARBA00004141"/>
    </source>
</evidence>
<dbReference type="STRING" id="1184609.KILIM_017_00520"/>
<dbReference type="Pfam" id="PF07291">
    <property type="entry name" value="MauE"/>
    <property type="match status" value="1"/>
</dbReference>
<name>K6WSY4_9MICO</name>
<keyword evidence="2 5" id="KW-0812">Transmembrane</keyword>
<proteinExistence type="predicted"/>
<evidence type="ECO:0000256" key="2">
    <source>
        <dbReference type="ARBA" id="ARBA00022692"/>
    </source>
</evidence>
<sequence>MANILKGMPGILAAPFIAAAILLAISAAPKLMDPMPLVRALHSVNIPANRTLVRLFATVQFGIFAAAIIAPSRWPAAALCCIYVGFSAFVWIALRQGGVMQSCGCFGKADTPPTRSHLLVTLGLAAAAGAVAVQPSLAAVARDPVVIAVTWVGAALVAFLAWQVFSALPATTPAAIRSIHTHANRST</sequence>